<dbReference type="Proteomes" id="UP000762676">
    <property type="component" value="Unassembled WGS sequence"/>
</dbReference>
<dbReference type="AlphaFoldDB" id="A0AAV4EQ07"/>
<feature type="domain" description="Transposable element P transposase-like GTP-binding insertion" evidence="1">
    <location>
        <begin position="2"/>
        <end position="39"/>
    </location>
</feature>
<dbReference type="InterPro" id="IPR048367">
    <property type="entry name" value="TNP-like_RNaseH_C"/>
</dbReference>
<dbReference type="PANTHER" id="PTHR47577">
    <property type="entry name" value="THAP DOMAIN-CONTAINING PROTEIN 6"/>
    <property type="match status" value="1"/>
</dbReference>
<name>A0AAV4EQ07_9GAST</name>
<dbReference type="EMBL" id="BMAT01000257">
    <property type="protein sequence ID" value="GFR62806.1"/>
    <property type="molecule type" value="Genomic_DNA"/>
</dbReference>
<organism evidence="3 4">
    <name type="scientific">Elysia marginata</name>
    <dbReference type="NCBI Taxonomy" id="1093978"/>
    <lineage>
        <taxon>Eukaryota</taxon>
        <taxon>Metazoa</taxon>
        <taxon>Spiralia</taxon>
        <taxon>Lophotrochozoa</taxon>
        <taxon>Mollusca</taxon>
        <taxon>Gastropoda</taxon>
        <taxon>Heterobranchia</taxon>
        <taxon>Euthyneura</taxon>
        <taxon>Panpulmonata</taxon>
        <taxon>Sacoglossa</taxon>
        <taxon>Placobranchoidea</taxon>
        <taxon>Plakobranchidae</taxon>
        <taxon>Elysia</taxon>
    </lineage>
</organism>
<comment type="caution">
    <text evidence="3">The sequence shown here is derived from an EMBL/GenBank/DDBJ whole genome shotgun (WGS) entry which is preliminary data.</text>
</comment>
<dbReference type="PANTHER" id="PTHR47577:SF2">
    <property type="entry name" value="THAP DOMAIN CONTAINING 9"/>
    <property type="match status" value="1"/>
</dbReference>
<gene>
    <name evidence="3" type="ORF">ElyMa_000139300</name>
</gene>
<evidence type="ECO:0000313" key="3">
    <source>
        <dbReference type="EMBL" id="GFR62806.1"/>
    </source>
</evidence>
<evidence type="ECO:0000313" key="4">
    <source>
        <dbReference type="Proteomes" id="UP000762676"/>
    </source>
</evidence>
<dbReference type="Pfam" id="PF21789">
    <property type="entry name" value="TNP-like_RNaseH_C"/>
    <property type="match status" value="1"/>
</dbReference>
<dbReference type="Pfam" id="PF21788">
    <property type="entry name" value="TNP-like_GBD"/>
    <property type="match status" value="1"/>
</dbReference>
<evidence type="ECO:0000259" key="1">
    <source>
        <dbReference type="Pfam" id="PF21788"/>
    </source>
</evidence>
<evidence type="ECO:0000259" key="2">
    <source>
        <dbReference type="Pfam" id="PF21789"/>
    </source>
</evidence>
<reference evidence="3 4" key="1">
    <citation type="journal article" date="2021" name="Elife">
        <title>Chloroplast acquisition without the gene transfer in kleptoplastic sea slugs, Plakobranchus ocellatus.</title>
        <authorList>
            <person name="Maeda T."/>
            <person name="Takahashi S."/>
            <person name="Yoshida T."/>
            <person name="Shimamura S."/>
            <person name="Takaki Y."/>
            <person name="Nagai Y."/>
            <person name="Toyoda A."/>
            <person name="Suzuki Y."/>
            <person name="Arimoto A."/>
            <person name="Ishii H."/>
            <person name="Satoh N."/>
            <person name="Nishiyama T."/>
            <person name="Hasebe M."/>
            <person name="Maruyama T."/>
            <person name="Minagawa J."/>
            <person name="Obokata J."/>
            <person name="Shigenobu S."/>
        </authorList>
    </citation>
    <scope>NUCLEOTIDE SEQUENCE [LARGE SCALE GENOMIC DNA]</scope>
</reference>
<dbReference type="InterPro" id="IPR048366">
    <property type="entry name" value="TNP-like_GBD"/>
</dbReference>
<feature type="domain" description="Transposable element P transposase-like RNase H C-terminal" evidence="2">
    <location>
        <begin position="112"/>
        <end position="144"/>
    </location>
</feature>
<accession>A0AAV4EQ07</accession>
<sequence length="216" mass="25050">MKLAQFAGSKPTTKFIWVVDKLFDICNSSSYIAKSFKAPLDNHNLSFRLTDLHNIANYLSQLTEDYPVRTPLTQGWRKTAVIEFVITIKSICGLTQRLLKRHNHPFMYLLTYKLSQDHLETLFSRIRRRGGRNNNPNTLQFKYALRSCLLKNGIRASKKANCQEPSDVLLSVEPPELTIINQEDHNTFITDNEEVIQFVKLIQQPSLFHDSVLFYM</sequence>
<protein>
    <submittedName>
        <fullName evidence="3">THAP domain-containing protein 9</fullName>
    </submittedName>
</protein>
<proteinExistence type="predicted"/>
<keyword evidence="4" id="KW-1185">Reference proteome</keyword>